<evidence type="ECO:0000313" key="8">
    <source>
        <dbReference type="EMBL" id="GIJ52514.1"/>
    </source>
</evidence>
<evidence type="ECO:0000256" key="2">
    <source>
        <dbReference type="ARBA" id="ARBA00006602"/>
    </source>
</evidence>
<dbReference type="AlphaFoldDB" id="A0A8J3YVM5"/>
<dbReference type="EMBL" id="BOPG01000001">
    <property type="protein sequence ID" value="GIJ52514.1"/>
    <property type="molecule type" value="Genomic_DNA"/>
</dbReference>
<keyword evidence="6" id="KW-1006">Bacterial flagellum protein export</keyword>
<dbReference type="PANTHER" id="PTHR34982">
    <property type="entry name" value="YOP PROTEINS TRANSLOCATION PROTEIN L"/>
    <property type="match status" value="1"/>
</dbReference>
<organism evidence="8 9">
    <name type="scientific">Virgisporangium aurantiacum</name>
    <dbReference type="NCBI Taxonomy" id="175570"/>
    <lineage>
        <taxon>Bacteria</taxon>
        <taxon>Bacillati</taxon>
        <taxon>Actinomycetota</taxon>
        <taxon>Actinomycetes</taxon>
        <taxon>Micromonosporales</taxon>
        <taxon>Micromonosporaceae</taxon>
        <taxon>Virgisporangium</taxon>
    </lineage>
</organism>
<proteinExistence type="inferred from homology"/>
<keyword evidence="3" id="KW-0813">Transport</keyword>
<gene>
    <name evidence="8" type="ORF">Vau01_000300</name>
</gene>
<sequence>MTTAPVKKDATDDTVRSVRFDAAFAQHAALPAELVARLRSEAQAAGFAAGWAEGRQAAELAAREAREAFAADAAAIADATEEGARLVLGAVADAVDRFEQRATPAVEDLQDQLVEAAFALAEFVIGRELATAAEPGRDAAARALAFAPPGRGAAVRLNPADAATLPGTATVAGRDIVVVADPAIAPGDAIVECEASTIESRLGAAMERARQALQIGIPE</sequence>
<protein>
    <recommendedName>
        <fullName evidence="7">Flagellar assembly protein FliH/Type III secretion system HrpE domain-containing protein</fullName>
    </recommendedName>
</protein>
<comment type="caution">
    <text evidence="8">The sequence shown here is derived from an EMBL/GenBank/DDBJ whole genome shotgun (WGS) entry which is preliminary data.</text>
</comment>
<dbReference type="GO" id="GO:0005829">
    <property type="term" value="C:cytosol"/>
    <property type="evidence" value="ECO:0007669"/>
    <property type="project" value="TreeGrafter"/>
</dbReference>
<keyword evidence="4" id="KW-1005">Bacterial flagellum biogenesis</keyword>
<feature type="domain" description="Flagellar assembly protein FliH/Type III secretion system HrpE" evidence="7">
    <location>
        <begin position="92"/>
        <end position="203"/>
    </location>
</feature>
<comment type="function">
    <text evidence="1">Needed for flagellar regrowth and assembly.</text>
</comment>
<evidence type="ECO:0000256" key="3">
    <source>
        <dbReference type="ARBA" id="ARBA00022448"/>
    </source>
</evidence>
<dbReference type="InterPro" id="IPR018035">
    <property type="entry name" value="Flagellar_FliH/T3SS_HrpE"/>
</dbReference>
<evidence type="ECO:0000256" key="1">
    <source>
        <dbReference type="ARBA" id="ARBA00003041"/>
    </source>
</evidence>
<dbReference type="Proteomes" id="UP000612585">
    <property type="component" value="Unassembled WGS sequence"/>
</dbReference>
<comment type="similarity">
    <text evidence="2">Belongs to the FliH family.</text>
</comment>
<keyword evidence="5" id="KW-0653">Protein transport</keyword>
<evidence type="ECO:0000256" key="6">
    <source>
        <dbReference type="ARBA" id="ARBA00023225"/>
    </source>
</evidence>
<accession>A0A8J3YVM5</accession>
<dbReference type="GO" id="GO:0015031">
    <property type="term" value="P:protein transport"/>
    <property type="evidence" value="ECO:0007669"/>
    <property type="project" value="UniProtKB-KW"/>
</dbReference>
<evidence type="ECO:0000259" key="7">
    <source>
        <dbReference type="Pfam" id="PF02108"/>
    </source>
</evidence>
<dbReference type="PANTHER" id="PTHR34982:SF1">
    <property type="entry name" value="FLAGELLAR ASSEMBLY PROTEIN FLIH"/>
    <property type="match status" value="1"/>
</dbReference>
<dbReference type="Pfam" id="PF02108">
    <property type="entry name" value="FliH"/>
    <property type="match status" value="1"/>
</dbReference>
<evidence type="ECO:0000256" key="5">
    <source>
        <dbReference type="ARBA" id="ARBA00022927"/>
    </source>
</evidence>
<dbReference type="InterPro" id="IPR051472">
    <property type="entry name" value="T3SS_Stator/FliH"/>
</dbReference>
<dbReference type="GO" id="GO:0044781">
    <property type="term" value="P:bacterial-type flagellum organization"/>
    <property type="evidence" value="ECO:0007669"/>
    <property type="project" value="UniProtKB-KW"/>
</dbReference>
<reference evidence="8" key="1">
    <citation type="submission" date="2021-01" db="EMBL/GenBank/DDBJ databases">
        <title>Whole genome shotgun sequence of Virgisporangium aurantiacum NBRC 16421.</title>
        <authorList>
            <person name="Komaki H."/>
            <person name="Tamura T."/>
        </authorList>
    </citation>
    <scope>NUCLEOTIDE SEQUENCE</scope>
    <source>
        <strain evidence="8">NBRC 16421</strain>
    </source>
</reference>
<dbReference type="RefSeq" id="WP_203985481.1">
    <property type="nucleotide sequence ID" value="NZ_BOPG01000001.1"/>
</dbReference>
<evidence type="ECO:0000256" key="4">
    <source>
        <dbReference type="ARBA" id="ARBA00022795"/>
    </source>
</evidence>
<keyword evidence="9" id="KW-1185">Reference proteome</keyword>
<name>A0A8J3YVM5_9ACTN</name>
<evidence type="ECO:0000313" key="9">
    <source>
        <dbReference type="Proteomes" id="UP000612585"/>
    </source>
</evidence>